<keyword evidence="4" id="KW-0997">Cell inner membrane</keyword>
<keyword evidence="10" id="KW-0503">Monooxygenase</keyword>
<dbReference type="PROSITE" id="PS51257">
    <property type="entry name" value="PROKAR_LIPOPROTEIN"/>
    <property type="match status" value="1"/>
</dbReference>
<name>A0ABU3TPN7_9BACT</name>
<evidence type="ECO:0000256" key="11">
    <source>
        <dbReference type="ARBA" id="ARBA00023136"/>
    </source>
</evidence>
<evidence type="ECO:0000256" key="10">
    <source>
        <dbReference type="ARBA" id="ARBA00023033"/>
    </source>
</evidence>
<feature type="transmembrane region" description="Helical" evidence="12">
    <location>
        <begin position="171"/>
        <end position="189"/>
    </location>
</feature>
<evidence type="ECO:0000256" key="1">
    <source>
        <dbReference type="ARBA" id="ARBA00004429"/>
    </source>
</evidence>
<evidence type="ECO:0000256" key="9">
    <source>
        <dbReference type="ARBA" id="ARBA00023004"/>
    </source>
</evidence>
<keyword evidence="9" id="KW-0408">Iron</keyword>
<gene>
    <name evidence="14" type="ORF">PQG45_02105</name>
</gene>
<dbReference type="Proteomes" id="UP001249959">
    <property type="component" value="Unassembled WGS sequence"/>
</dbReference>
<evidence type="ECO:0000256" key="8">
    <source>
        <dbReference type="ARBA" id="ARBA00023002"/>
    </source>
</evidence>
<keyword evidence="7 12" id="KW-1133">Transmembrane helix</keyword>
<feature type="transmembrane region" description="Helical" evidence="12">
    <location>
        <begin position="99"/>
        <end position="117"/>
    </location>
</feature>
<feature type="transmembrane region" description="Helical" evidence="12">
    <location>
        <begin position="233"/>
        <end position="251"/>
    </location>
</feature>
<keyword evidence="8" id="KW-0560">Oxidoreductase</keyword>
<keyword evidence="3" id="KW-1003">Cell membrane</keyword>
<keyword evidence="5 12" id="KW-0812">Transmembrane</keyword>
<comment type="subcellular location">
    <subcellularLocation>
        <location evidence="1">Cell inner membrane</location>
        <topology evidence="1">Multi-pass membrane protein</topology>
    </subcellularLocation>
</comment>
<organism evidence="14 15">
    <name type="scientific">Aquirufa regiilacus</name>
    <dbReference type="NCBI Taxonomy" id="3024868"/>
    <lineage>
        <taxon>Bacteria</taxon>
        <taxon>Pseudomonadati</taxon>
        <taxon>Bacteroidota</taxon>
        <taxon>Cytophagia</taxon>
        <taxon>Cytophagales</taxon>
        <taxon>Flectobacillaceae</taxon>
        <taxon>Aquirufa</taxon>
    </lineage>
</organism>
<feature type="transmembrane region" description="Helical" evidence="12">
    <location>
        <begin position="7"/>
        <end position="23"/>
    </location>
</feature>
<evidence type="ECO:0000256" key="3">
    <source>
        <dbReference type="ARBA" id="ARBA00022475"/>
    </source>
</evidence>
<dbReference type="PANTHER" id="PTHR38674:SF1">
    <property type="entry name" value="ALKANE 1-MONOOXYGENASE 1"/>
    <property type="match status" value="1"/>
</dbReference>
<protein>
    <submittedName>
        <fullName evidence="14">Alkane 1-monooxygenase</fullName>
    </submittedName>
</protein>
<reference evidence="14 15" key="1">
    <citation type="submission" date="2023-09" db="EMBL/GenBank/DDBJ databases">
        <title>Aquirufa genomes.</title>
        <authorList>
            <person name="Pitt A."/>
        </authorList>
    </citation>
    <scope>NUCLEOTIDE SEQUENCE [LARGE SCALE GENOMIC DNA]</scope>
    <source>
        <strain evidence="14 15">LEOWEIH-7C</strain>
    </source>
</reference>
<dbReference type="EMBL" id="JAVNWW010000001">
    <property type="protein sequence ID" value="MDU0807823.1"/>
    <property type="molecule type" value="Genomic_DNA"/>
</dbReference>
<dbReference type="InterPro" id="IPR005804">
    <property type="entry name" value="FA_desaturase_dom"/>
</dbReference>
<evidence type="ECO:0000256" key="2">
    <source>
        <dbReference type="ARBA" id="ARBA00010823"/>
    </source>
</evidence>
<evidence type="ECO:0000256" key="12">
    <source>
        <dbReference type="SAM" id="Phobius"/>
    </source>
</evidence>
<feature type="transmembrane region" description="Helical" evidence="12">
    <location>
        <begin position="68"/>
        <end position="87"/>
    </location>
</feature>
<evidence type="ECO:0000256" key="5">
    <source>
        <dbReference type="ARBA" id="ARBA00022692"/>
    </source>
</evidence>
<evidence type="ECO:0000313" key="15">
    <source>
        <dbReference type="Proteomes" id="UP001249959"/>
    </source>
</evidence>
<keyword evidence="6" id="KW-0479">Metal-binding</keyword>
<evidence type="ECO:0000259" key="13">
    <source>
        <dbReference type="Pfam" id="PF00487"/>
    </source>
</evidence>
<evidence type="ECO:0000256" key="6">
    <source>
        <dbReference type="ARBA" id="ARBA00022723"/>
    </source>
</evidence>
<feature type="transmembrane region" description="Helical" evidence="12">
    <location>
        <begin position="317"/>
        <end position="335"/>
    </location>
</feature>
<keyword evidence="15" id="KW-1185">Reference proteome</keyword>
<sequence>MRIIKYILPFILFAGAWLSYHSVGMACWASILFSFLFIPFAELFLPANEQNLSDEDEIAAKNNPIYDLVLYVAFALHLVCLFYFLNAVAEADISTLDRIGRIVTAGLLAGIFGINLAHELGHRSNKVEQGMSKILLSTSLYMHFFIEHNRGHHTHVSTPDDPSTAKYRQSVFAFFFQTIPGTYMSAWRINAKILKNQQVGFWSIHNEMLFFHLFQAGLLLGIYGIWGLTTLGYFLISAMIGILLLEAVNYIEHYGLIRPLNANNRYGRVQPEHSWNSNHQLGRVLLFELSRHSDHHYLASRKYQILRHHDGAPQMPTGYPGMLILALIPPVYFAIMDRQMRKYGVLE</sequence>
<feature type="transmembrane region" description="Helical" evidence="12">
    <location>
        <begin position="209"/>
        <end position="226"/>
    </location>
</feature>
<dbReference type="CDD" id="cd03512">
    <property type="entry name" value="Alkane-hydroxylase"/>
    <property type="match status" value="1"/>
</dbReference>
<comment type="similarity">
    <text evidence="2">Belongs to the fatty acid desaturase type 1 family. AlkB subfamily.</text>
</comment>
<proteinExistence type="inferred from homology"/>
<dbReference type="InterPro" id="IPR033885">
    <property type="entry name" value="AlkB/XylM"/>
</dbReference>
<keyword evidence="11 12" id="KW-0472">Membrane</keyword>
<accession>A0ABU3TPN7</accession>
<dbReference type="Pfam" id="PF00487">
    <property type="entry name" value="FA_desaturase"/>
    <property type="match status" value="1"/>
</dbReference>
<evidence type="ECO:0000313" key="14">
    <source>
        <dbReference type="EMBL" id="MDU0807823.1"/>
    </source>
</evidence>
<comment type="caution">
    <text evidence="14">The sequence shown here is derived from an EMBL/GenBank/DDBJ whole genome shotgun (WGS) entry which is preliminary data.</text>
</comment>
<evidence type="ECO:0000256" key="4">
    <source>
        <dbReference type="ARBA" id="ARBA00022519"/>
    </source>
</evidence>
<dbReference type="PANTHER" id="PTHR38674">
    <property type="entry name" value="ALKANE 1-MONOOXYGENASE 1"/>
    <property type="match status" value="1"/>
</dbReference>
<feature type="domain" description="Fatty acid desaturase" evidence="13">
    <location>
        <begin position="104"/>
        <end position="308"/>
    </location>
</feature>
<evidence type="ECO:0000256" key="7">
    <source>
        <dbReference type="ARBA" id="ARBA00022989"/>
    </source>
</evidence>
<dbReference type="RefSeq" id="WP_316070217.1">
    <property type="nucleotide sequence ID" value="NZ_JAVNWW010000001.1"/>
</dbReference>